<keyword evidence="2" id="KW-1185">Reference proteome</keyword>
<sequence length="276" mass="32066">MIEDKPSQDSNIQWLFRLELSKIGEKLEHWFYDQLLPLKDDILQDTVVLSSLTFLTNLRKKMHKETDFIIIAWQRKLVISVELKRTIVDEKVFKQLKSSHQIFEERLGDQLKSGWTYFPVVGVENDNFTVNSQHFITMKTEIKPWLTSILNKFQTVQTTHIPSPLEETKDLLKMLIFAIHVSKKDQPPITSSTWVEYTSNAIENVSTSHNILFHSNQQMAIMNNDDLRYKKVMIHGPFGGGKSILLTQKAMQLNKQTEYDGKVMYVVSGVESMRGF</sequence>
<reference evidence="1" key="1">
    <citation type="submission" date="2021-01" db="UniProtKB">
        <authorList>
            <consortium name="EnsemblMetazoa"/>
        </authorList>
    </citation>
    <scope>IDENTIFICATION</scope>
</reference>
<dbReference type="AlphaFoldDB" id="A0A7M5VBW6"/>
<dbReference type="RefSeq" id="XP_066917383.1">
    <property type="nucleotide sequence ID" value="XM_067061282.1"/>
</dbReference>
<dbReference type="GeneID" id="136804673"/>
<dbReference type="EnsemblMetazoa" id="CLYHEMT008038.2">
    <property type="protein sequence ID" value="CLYHEMP008038.2"/>
    <property type="gene ID" value="CLYHEMG008038"/>
</dbReference>
<evidence type="ECO:0000313" key="1">
    <source>
        <dbReference type="EnsemblMetazoa" id="CLYHEMP008038.2"/>
    </source>
</evidence>
<organism evidence="1 2">
    <name type="scientific">Clytia hemisphaerica</name>
    <dbReference type="NCBI Taxonomy" id="252671"/>
    <lineage>
        <taxon>Eukaryota</taxon>
        <taxon>Metazoa</taxon>
        <taxon>Cnidaria</taxon>
        <taxon>Hydrozoa</taxon>
        <taxon>Hydroidolina</taxon>
        <taxon>Leptothecata</taxon>
        <taxon>Obeliida</taxon>
        <taxon>Clytiidae</taxon>
        <taxon>Clytia</taxon>
    </lineage>
</organism>
<dbReference type="Proteomes" id="UP000594262">
    <property type="component" value="Unplaced"/>
</dbReference>
<name>A0A7M5VBW6_9CNID</name>
<proteinExistence type="predicted"/>
<accession>A0A7M5VBW6</accession>
<evidence type="ECO:0000313" key="2">
    <source>
        <dbReference type="Proteomes" id="UP000594262"/>
    </source>
</evidence>
<protein>
    <submittedName>
        <fullName evidence="1">Uncharacterized protein</fullName>
    </submittedName>
</protein>